<keyword evidence="1" id="KW-0472">Membrane</keyword>
<dbReference type="AlphaFoldDB" id="A0A0D0T3A2"/>
<keyword evidence="1" id="KW-0812">Transmembrane</keyword>
<dbReference type="HOGENOM" id="CLU_1272238_0_0_1"/>
<feature type="transmembrane region" description="Helical" evidence="1">
    <location>
        <begin position="137"/>
        <end position="158"/>
    </location>
</feature>
<evidence type="ECO:0000313" key="2">
    <source>
        <dbReference type="EMBL" id="KIR40227.1"/>
    </source>
</evidence>
<dbReference type="Proteomes" id="UP000053392">
    <property type="component" value="Unassembled WGS sequence"/>
</dbReference>
<dbReference type="OrthoDB" id="2575129at2759"/>
<feature type="transmembrane region" description="Helical" evidence="1">
    <location>
        <begin position="178"/>
        <end position="195"/>
    </location>
</feature>
<evidence type="ECO:0000256" key="1">
    <source>
        <dbReference type="SAM" id="Phobius"/>
    </source>
</evidence>
<name>A0A0D0T3A2_9TREE</name>
<keyword evidence="1" id="KW-1133">Transmembrane helix</keyword>
<evidence type="ECO:0000313" key="3">
    <source>
        <dbReference type="Proteomes" id="UP000053392"/>
    </source>
</evidence>
<gene>
    <name evidence="2" type="ORF">I313_03549</name>
</gene>
<sequence>MVRCQRGGITRVGFGVDFKSKRKEKEKIYGDVPYLPPDIDLGLSSESDTESETSFSPPIFIPSDVSFALSSLADFLSPTDSPVSLINQKEQKDSPLKGCLQTPGLLSKGFEMRVGWAEPMEPKLEADSAGNVPATRFIPGATSITSIGWLPLFLSFFFKQSQHRSKPPRPSPAPNIPLHILLLLLGIISTLARRIKGAVLRGVKLWVVMEVVWHILESGV</sequence>
<proteinExistence type="predicted"/>
<reference evidence="2 3" key="1">
    <citation type="submission" date="2015-01" db="EMBL/GenBank/DDBJ databases">
        <title>The Genome Sequence of Cryptococcus gattii Ram5.</title>
        <authorList>
            <consortium name="The Broad Institute Genomics Platform"/>
            <person name="Cuomo C."/>
            <person name="Litvintseva A."/>
            <person name="Chen Y."/>
            <person name="Heitman J."/>
            <person name="Sun S."/>
            <person name="Springer D."/>
            <person name="Dromer F."/>
            <person name="Young S."/>
            <person name="Zeng Q."/>
            <person name="Gargeya S."/>
            <person name="Abouelleil A."/>
            <person name="Alvarado L."/>
            <person name="Chapman S.B."/>
            <person name="Gainer-Dewar J."/>
            <person name="Goldberg J."/>
            <person name="Griggs A."/>
            <person name="Gujja S."/>
            <person name="Hansen M."/>
            <person name="Howarth C."/>
            <person name="Imamovic A."/>
            <person name="Larimer J."/>
            <person name="Murphy C."/>
            <person name="Naylor J."/>
            <person name="Pearson M."/>
            <person name="Priest M."/>
            <person name="Roberts A."/>
            <person name="Saif S."/>
            <person name="Shea T."/>
            <person name="Sykes S."/>
            <person name="Wortman J."/>
            <person name="Nusbaum C."/>
            <person name="Birren B."/>
        </authorList>
    </citation>
    <scope>NUCLEOTIDE SEQUENCE [LARGE SCALE GENOMIC DNA]</scope>
    <source>
        <strain evidence="2 3">Ram5</strain>
    </source>
</reference>
<keyword evidence="3" id="KW-1185">Reference proteome</keyword>
<accession>A0A0D0T3A2</accession>
<dbReference type="EMBL" id="KN847903">
    <property type="protein sequence ID" value="KIR40227.1"/>
    <property type="molecule type" value="Genomic_DNA"/>
</dbReference>
<organism evidence="2 3">
    <name type="scientific">Cryptococcus deuterogattii Ram5</name>
    <dbReference type="NCBI Taxonomy" id="1296110"/>
    <lineage>
        <taxon>Eukaryota</taxon>
        <taxon>Fungi</taxon>
        <taxon>Dikarya</taxon>
        <taxon>Basidiomycota</taxon>
        <taxon>Agaricomycotina</taxon>
        <taxon>Tremellomycetes</taxon>
        <taxon>Tremellales</taxon>
        <taxon>Cryptococcaceae</taxon>
        <taxon>Cryptococcus</taxon>
        <taxon>Cryptococcus gattii species complex</taxon>
    </lineage>
</organism>
<protein>
    <submittedName>
        <fullName evidence="2">Uncharacterized protein</fullName>
    </submittedName>
</protein>